<protein>
    <recommendedName>
        <fullName evidence="3">WYL domain-containing protein</fullName>
    </recommendedName>
</protein>
<sequence>MYSYLLEELSKAIGARLLVRFDYKGESFTVEPHLLGRNHSNEDCLCGWLTTHTAEDGQEGWYCFLFSHIKNLDLLEDRFSKKRPGYDPYDSNMSRIYYRF</sequence>
<dbReference type="EMBL" id="FZOQ01000027">
    <property type="protein sequence ID" value="SNT15057.1"/>
    <property type="molecule type" value="Genomic_DNA"/>
</dbReference>
<evidence type="ECO:0000313" key="1">
    <source>
        <dbReference type="EMBL" id="SNT15057.1"/>
    </source>
</evidence>
<dbReference type="AlphaFoldDB" id="A0A239K9I7"/>
<organism evidence="1 2">
    <name type="scientific">Pontibacter ummariensis</name>
    <dbReference type="NCBI Taxonomy" id="1610492"/>
    <lineage>
        <taxon>Bacteria</taxon>
        <taxon>Pseudomonadati</taxon>
        <taxon>Bacteroidota</taxon>
        <taxon>Cytophagia</taxon>
        <taxon>Cytophagales</taxon>
        <taxon>Hymenobacteraceae</taxon>
        <taxon>Pontibacter</taxon>
    </lineage>
</organism>
<gene>
    <name evidence="1" type="ORF">SAMN06296052_12761</name>
</gene>
<proteinExistence type="predicted"/>
<keyword evidence="2" id="KW-1185">Reference proteome</keyword>
<name>A0A239K9I7_9BACT</name>
<evidence type="ECO:0000313" key="2">
    <source>
        <dbReference type="Proteomes" id="UP000198432"/>
    </source>
</evidence>
<reference evidence="2" key="1">
    <citation type="submission" date="2017-06" db="EMBL/GenBank/DDBJ databases">
        <authorList>
            <person name="Varghese N."/>
            <person name="Submissions S."/>
        </authorList>
    </citation>
    <scope>NUCLEOTIDE SEQUENCE [LARGE SCALE GENOMIC DNA]</scope>
    <source>
        <strain evidence="2">NKM1</strain>
    </source>
</reference>
<dbReference type="Proteomes" id="UP000198432">
    <property type="component" value="Unassembled WGS sequence"/>
</dbReference>
<accession>A0A239K9I7</accession>
<evidence type="ECO:0008006" key="3">
    <source>
        <dbReference type="Google" id="ProtNLM"/>
    </source>
</evidence>